<feature type="transmembrane region" description="Helical" evidence="1">
    <location>
        <begin position="20"/>
        <end position="40"/>
    </location>
</feature>
<reference evidence="2 3" key="1">
    <citation type="submission" date="2019-06" db="EMBL/GenBank/DDBJ databases">
        <title>Erythrobacter insulae sp. nov., isolated from a tidal flat.</title>
        <authorList>
            <person name="Yoon J.-H."/>
        </authorList>
    </citation>
    <scope>NUCLEOTIDE SEQUENCE [LARGE SCALE GENOMIC DNA]</scope>
    <source>
        <strain evidence="2 3">JBTF-M21</strain>
    </source>
</reference>
<dbReference type="EMBL" id="VHJK01000001">
    <property type="protein sequence ID" value="TRD10605.1"/>
    <property type="molecule type" value="Genomic_DNA"/>
</dbReference>
<feature type="transmembrane region" description="Helical" evidence="1">
    <location>
        <begin position="61"/>
        <end position="84"/>
    </location>
</feature>
<keyword evidence="1" id="KW-1133">Transmembrane helix</keyword>
<comment type="caution">
    <text evidence="2">The sequence shown here is derived from an EMBL/GenBank/DDBJ whole genome shotgun (WGS) entry which is preliminary data.</text>
</comment>
<evidence type="ECO:0000313" key="2">
    <source>
        <dbReference type="EMBL" id="TRD10605.1"/>
    </source>
</evidence>
<name>A0A547P8X7_9SPHN</name>
<protein>
    <submittedName>
        <fullName evidence="2">Uncharacterized protein</fullName>
    </submittedName>
</protein>
<dbReference type="Proteomes" id="UP000316343">
    <property type="component" value="Unassembled WGS sequence"/>
</dbReference>
<dbReference type="AlphaFoldDB" id="A0A547P8X7"/>
<keyword evidence="1" id="KW-0472">Membrane</keyword>
<keyword evidence="1" id="KW-0812">Transmembrane</keyword>
<evidence type="ECO:0000256" key="1">
    <source>
        <dbReference type="SAM" id="Phobius"/>
    </source>
</evidence>
<keyword evidence="3" id="KW-1185">Reference proteome</keyword>
<dbReference type="OrthoDB" id="7585827at2"/>
<organism evidence="2 3">
    <name type="scientific">Erythrobacter insulae</name>
    <dbReference type="NCBI Taxonomy" id="2584124"/>
    <lineage>
        <taxon>Bacteria</taxon>
        <taxon>Pseudomonadati</taxon>
        <taxon>Pseudomonadota</taxon>
        <taxon>Alphaproteobacteria</taxon>
        <taxon>Sphingomonadales</taxon>
        <taxon>Erythrobacteraceae</taxon>
        <taxon>Erythrobacter/Porphyrobacter group</taxon>
        <taxon>Erythrobacter</taxon>
    </lineage>
</organism>
<sequence>MFTCADVAYLWIQFELLSDAAQLAIVGGGFWLFAGFCALMERRRSKKRDVSRLERVGFMPWTTLFVLCAIIGGGCLAMSLPVVLGSLV</sequence>
<evidence type="ECO:0000313" key="3">
    <source>
        <dbReference type="Proteomes" id="UP000316343"/>
    </source>
</evidence>
<proteinExistence type="predicted"/>
<gene>
    <name evidence="2" type="ORF">FGU71_01125</name>
</gene>
<accession>A0A547P8X7</accession>